<keyword evidence="3" id="KW-1185">Reference proteome</keyword>
<evidence type="ECO:0000313" key="2">
    <source>
        <dbReference type="EMBL" id="KIL35386.1"/>
    </source>
</evidence>
<feature type="region of interest" description="Disordered" evidence="1">
    <location>
        <begin position="52"/>
        <end position="119"/>
    </location>
</feature>
<gene>
    <name evidence="2" type="ORF">SD71_13810</name>
</gene>
<dbReference type="Proteomes" id="UP000054526">
    <property type="component" value="Unassembled WGS sequence"/>
</dbReference>
<accession>A0ABR5A2W1</accession>
<name>A0ABR5A2W1_9BACL</name>
<reference evidence="2 3" key="1">
    <citation type="submission" date="2014-12" db="EMBL/GenBank/DDBJ databases">
        <title>Draft genome sequence of Cohnella kolymensis strain B-2846.</title>
        <authorList>
            <person name="Karlyshev A.V."/>
            <person name="Kudryashova E.B."/>
        </authorList>
    </citation>
    <scope>NUCLEOTIDE SEQUENCE [LARGE SCALE GENOMIC DNA]</scope>
    <source>
        <strain evidence="2 3">VKM B-2846</strain>
    </source>
</reference>
<organism evidence="2 3">
    <name type="scientific">Cohnella kolymensis</name>
    <dbReference type="NCBI Taxonomy" id="1590652"/>
    <lineage>
        <taxon>Bacteria</taxon>
        <taxon>Bacillati</taxon>
        <taxon>Bacillota</taxon>
        <taxon>Bacilli</taxon>
        <taxon>Bacillales</taxon>
        <taxon>Paenibacillaceae</taxon>
        <taxon>Cohnella</taxon>
    </lineage>
</organism>
<feature type="compositionally biased region" description="Polar residues" evidence="1">
    <location>
        <begin position="53"/>
        <end position="103"/>
    </location>
</feature>
<evidence type="ECO:0000313" key="3">
    <source>
        <dbReference type="Proteomes" id="UP000054526"/>
    </source>
</evidence>
<dbReference type="EMBL" id="JXAL01000022">
    <property type="protein sequence ID" value="KIL35386.1"/>
    <property type="molecule type" value="Genomic_DNA"/>
</dbReference>
<comment type="caution">
    <text evidence="2">The sequence shown here is derived from an EMBL/GenBank/DDBJ whole genome shotgun (WGS) entry which is preliminary data.</text>
</comment>
<dbReference type="RefSeq" id="WP_041064201.1">
    <property type="nucleotide sequence ID" value="NZ_JXAL01000022.1"/>
</dbReference>
<evidence type="ECO:0000256" key="1">
    <source>
        <dbReference type="SAM" id="MobiDB-lite"/>
    </source>
</evidence>
<sequence length="219" mass="23731">MQKKRKFIWKSLMLWSLVFILATGVSGLLAVNYSANKVIDAMARSIETEITVEPSSSNQSALPTVTESKTTSMNQGSDSVAIQPGASQQNGQASSVNTSSEQPSGKVDSVTRESDKVGVYSSEVSTNKVKAIKEEVTIAEKASVTSILMRNLNLSDLKMLQEMAGGGMTVDEKRDARKVLLEKLSPEEYNKLVAIAKKYGVSRGKNYDEAEKEEAEAAK</sequence>
<proteinExistence type="predicted"/>
<protein>
    <submittedName>
        <fullName evidence="2">Uncharacterized protein</fullName>
    </submittedName>
</protein>